<comment type="caution">
    <text evidence="1">The sequence shown here is derived from an EMBL/GenBank/DDBJ whole genome shotgun (WGS) entry which is preliminary data.</text>
</comment>
<dbReference type="AlphaFoldDB" id="A0AAD5QWM7"/>
<protein>
    <submittedName>
        <fullName evidence="1">Uncharacterized protein</fullName>
    </submittedName>
</protein>
<keyword evidence="2" id="KW-1185">Reference proteome</keyword>
<organism evidence="1 2">
    <name type="scientific">Parelaphostrongylus tenuis</name>
    <name type="common">Meningeal worm</name>
    <dbReference type="NCBI Taxonomy" id="148309"/>
    <lineage>
        <taxon>Eukaryota</taxon>
        <taxon>Metazoa</taxon>
        <taxon>Ecdysozoa</taxon>
        <taxon>Nematoda</taxon>
        <taxon>Chromadorea</taxon>
        <taxon>Rhabditida</taxon>
        <taxon>Rhabditina</taxon>
        <taxon>Rhabditomorpha</taxon>
        <taxon>Strongyloidea</taxon>
        <taxon>Metastrongylidae</taxon>
        <taxon>Parelaphostrongylus</taxon>
    </lineage>
</organism>
<proteinExistence type="predicted"/>
<name>A0AAD5QWM7_PARTN</name>
<evidence type="ECO:0000313" key="2">
    <source>
        <dbReference type="Proteomes" id="UP001196413"/>
    </source>
</evidence>
<evidence type="ECO:0000313" key="1">
    <source>
        <dbReference type="EMBL" id="KAJ1365200.1"/>
    </source>
</evidence>
<dbReference type="EMBL" id="JAHQIW010005192">
    <property type="protein sequence ID" value="KAJ1365200.1"/>
    <property type="molecule type" value="Genomic_DNA"/>
</dbReference>
<dbReference type="Proteomes" id="UP001196413">
    <property type="component" value="Unassembled WGS sequence"/>
</dbReference>
<sequence>MEGVVATRNDVIELLTLLKTYVEIENRESVCSVHSWFPPGKFSERLTKSDKYVERCFAVDTIEI</sequence>
<accession>A0AAD5QWM7</accession>
<gene>
    <name evidence="1" type="ORF">KIN20_025437</name>
</gene>
<reference evidence="1" key="1">
    <citation type="submission" date="2021-06" db="EMBL/GenBank/DDBJ databases">
        <title>Parelaphostrongylus tenuis whole genome reference sequence.</title>
        <authorList>
            <person name="Garwood T.J."/>
            <person name="Larsen P.A."/>
            <person name="Fountain-Jones N.M."/>
            <person name="Garbe J.R."/>
            <person name="Macchietto M.G."/>
            <person name="Kania S.A."/>
            <person name="Gerhold R.W."/>
            <person name="Richards J.E."/>
            <person name="Wolf T.M."/>
        </authorList>
    </citation>
    <scope>NUCLEOTIDE SEQUENCE</scope>
    <source>
        <strain evidence="1">MNPRO001-30</strain>
        <tissue evidence="1">Meninges</tissue>
    </source>
</reference>